<comment type="caution">
    <text evidence="1">The sequence shown here is derived from an EMBL/GenBank/DDBJ whole genome shotgun (WGS) entry which is preliminary data.</text>
</comment>
<evidence type="ECO:0000313" key="1">
    <source>
        <dbReference type="EMBL" id="RFM33307.1"/>
    </source>
</evidence>
<dbReference type="PANTHER" id="PTHR38009:SF1">
    <property type="entry name" value="CONSERVED HYPOTHETICAL PHAGE TAIL PROTEIN"/>
    <property type="match status" value="1"/>
</dbReference>
<dbReference type="InterPro" id="IPR011747">
    <property type="entry name" value="CHP02241"/>
</dbReference>
<dbReference type="PANTHER" id="PTHR38009">
    <property type="entry name" value="CONSERVED HYPOTHETICAL PHAGE TAIL PROTEIN"/>
    <property type="match status" value="1"/>
</dbReference>
<proteinExistence type="predicted"/>
<dbReference type="Pfam" id="PF06841">
    <property type="entry name" value="Phage_T4_gp19"/>
    <property type="match status" value="1"/>
</dbReference>
<protein>
    <recommendedName>
        <fullName evidence="3">Phage tail protein</fullName>
    </recommendedName>
</protein>
<evidence type="ECO:0000313" key="2">
    <source>
        <dbReference type="Proteomes" id="UP000261174"/>
    </source>
</evidence>
<dbReference type="AlphaFoldDB" id="A0A3E1NZC7"/>
<organism evidence="1 2">
    <name type="scientific">Chitinophaga silvisoli</name>
    <dbReference type="NCBI Taxonomy" id="2291814"/>
    <lineage>
        <taxon>Bacteria</taxon>
        <taxon>Pseudomonadati</taxon>
        <taxon>Bacteroidota</taxon>
        <taxon>Chitinophagia</taxon>
        <taxon>Chitinophagales</taxon>
        <taxon>Chitinophagaceae</taxon>
        <taxon>Chitinophaga</taxon>
    </lineage>
</organism>
<reference evidence="1 2" key="1">
    <citation type="submission" date="2018-08" db="EMBL/GenBank/DDBJ databases">
        <title>Chitinophaga sp. K20C18050901, a novel bacterium isolated from forest soil.</title>
        <authorList>
            <person name="Wang C."/>
        </authorList>
    </citation>
    <scope>NUCLEOTIDE SEQUENCE [LARGE SCALE GENOMIC DNA]</scope>
    <source>
        <strain evidence="1 2">K20C18050901</strain>
    </source>
</reference>
<dbReference type="InterPro" id="IPR010667">
    <property type="entry name" value="Phage_T4_Gp19"/>
</dbReference>
<dbReference type="OrthoDB" id="9799891at2"/>
<name>A0A3E1NZC7_9BACT</name>
<dbReference type="Proteomes" id="UP000261174">
    <property type="component" value="Unassembled WGS sequence"/>
</dbReference>
<dbReference type="GO" id="GO:0005198">
    <property type="term" value="F:structural molecule activity"/>
    <property type="evidence" value="ECO:0007669"/>
    <property type="project" value="InterPro"/>
</dbReference>
<gene>
    <name evidence="1" type="ORF">DXN04_19990</name>
</gene>
<sequence length="152" mass="17064">MPLPFANKIYYPPTGFYFKVAFVGIFGMHEGSFSEVNGLSVTISPEEVKEGGENRFTHRLPSPPKYGNLVLKRGMVLDSPLILWAQKCISEFTISPKTVVVQLLEENAMPIAIWSFFNAYAVKLDYSGLTAKEGQIVIESLEIAYDFFEKTL</sequence>
<dbReference type="EMBL" id="QTJV01000007">
    <property type="protein sequence ID" value="RFM33307.1"/>
    <property type="molecule type" value="Genomic_DNA"/>
</dbReference>
<dbReference type="RefSeq" id="WP_116855155.1">
    <property type="nucleotide sequence ID" value="NZ_QTJV01000007.1"/>
</dbReference>
<evidence type="ECO:0008006" key="3">
    <source>
        <dbReference type="Google" id="ProtNLM"/>
    </source>
</evidence>
<dbReference type="NCBIfam" id="TIGR02241">
    <property type="entry name" value="conserved hypothetical phage tail region protein"/>
    <property type="match status" value="1"/>
</dbReference>
<keyword evidence="2" id="KW-1185">Reference proteome</keyword>
<accession>A0A3E1NZC7</accession>